<dbReference type="SMART" id="SM00899">
    <property type="entry name" value="FeoA"/>
    <property type="match status" value="1"/>
</dbReference>
<dbReference type="KEGG" id="cpro:CPRO_05140"/>
<evidence type="ECO:0000313" key="6">
    <source>
        <dbReference type="Proteomes" id="UP000184204"/>
    </source>
</evidence>
<dbReference type="SUPFAM" id="SSF50037">
    <property type="entry name" value="C-terminal domain of transcriptional repressors"/>
    <property type="match status" value="1"/>
</dbReference>
<reference evidence="6" key="3">
    <citation type="submission" date="2016-11" db="EMBL/GenBank/DDBJ databases">
        <authorList>
            <person name="Jaros S."/>
            <person name="Januszkiewicz K."/>
            <person name="Wedrychowicz H."/>
        </authorList>
    </citation>
    <scope>NUCLEOTIDE SEQUENCE [LARGE SCALE GENOMIC DNA]</scope>
    <source>
        <strain evidence="6">DSM 1682</strain>
    </source>
</reference>
<dbReference type="GO" id="GO:0046914">
    <property type="term" value="F:transition metal ion binding"/>
    <property type="evidence" value="ECO:0007669"/>
    <property type="project" value="InterPro"/>
</dbReference>
<dbReference type="PANTHER" id="PTHR43151">
    <property type="entry name" value="FEOA FAMILY PROTEIN"/>
    <property type="match status" value="1"/>
</dbReference>
<dbReference type="Proteomes" id="UP000184204">
    <property type="component" value="Unassembled WGS sequence"/>
</dbReference>
<evidence type="ECO:0000256" key="1">
    <source>
        <dbReference type="ARBA" id="ARBA00023004"/>
    </source>
</evidence>
<dbReference type="InterPro" id="IPR008988">
    <property type="entry name" value="Transcriptional_repressor_C"/>
</dbReference>
<dbReference type="InterPro" id="IPR053184">
    <property type="entry name" value="FeoA-like"/>
</dbReference>
<gene>
    <name evidence="3" type="ORF">CPRO_05140</name>
    <name evidence="4" type="ORF">SAMN02745151_02978</name>
</gene>
<reference evidence="5" key="2">
    <citation type="submission" date="2016-01" db="EMBL/GenBank/DDBJ databases">
        <authorList>
            <person name="Poehlein A."/>
            <person name="Schlien K."/>
            <person name="Gottschalk G."/>
            <person name="Buckel W."/>
            <person name="Daniel R."/>
        </authorList>
    </citation>
    <scope>NUCLEOTIDE SEQUENCE [LARGE SCALE GENOMIC DNA]</scope>
    <source>
        <strain evidence="5">X2</strain>
    </source>
</reference>
<dbReference type="EMBL" id="FQUA01000023">
    <property type="protein sequence ID" value="SHF16067.1"/>
    <property type="molecule type" value="Genomic_DNA"/>
</dbReference>
<dbReference type="OrthoDB" id="5984at2"/>
<dbReference type="EMBL" id="CP014223">
    <property type="protein sequence ID" value="AMJ40117.1"/>
    <property type="molecule type" value="Genomic_DNA"/>
</dbReference>
<keyword evidence="1" id="KW-0408">Iron</keyword>
<dbReference type="InterPro" id="IPR038157">
    <property type="entry name" value="FeoA_core_dom"/>
</dbReference>
<reference evidence="4" key="4">
    <citation type="submission" date="2016-11" db="EMBL/GenBank/DDBJ databases">
        <authorList>
            <person name="Varghese N."/>
            <person name="Submissions S."/>
        </authorList>
    </citation>
    <scope>NUCLEOTIDE SEQUENCE</scope>
    <source>
        <strain evidence="4">DSM 1682</strain>
    </source>
</reference>
<evidence type="ECO:0000259" key="2">
    <source>
        <dbReference type="SMART" id="SM00899"/>
    </source>
</evidence>
<evidence type="ECO:0000313" key="5">
    <source>
        <dbReference type="Proteomes" id="UP000068026"/>
    </source>
</evidence>
<name>A0A0X8V8P2_ANAPI</name>
<dbReference type="Gene3D" id="2.30.30.90">
    <property type="match status" value="1"/>
</dbReference>
<keyword evidence="5" id="KW-1185">Reference proteome</keyword>
<dbReference type="PANTHER" id="PTHR43151:SF1">
    <property type="entry name" value="SSR2333 PROTEIN"/>
    <property type="match status" value="1"/>
</dbReference>
<proteinExistence type="predicted"/>
<accession>A0A0X8V8P2</accession>
<dbReference type="Pfam" id="PF04023">
    <property type="entry name" value="FeoA"/>
    <property type="match status" value="1"/>
</dbReference>
<dbReference type="AlphaFoldDB" id="A0A0X8V8P2"/>
<evidence type="ECO:0000313" key="4">
    <source>
        <dbReference type="EMBL" id="SHF16067.1"/>
    </source>
</evidence>
<evidence type="ECO:0000313" key="3">
    <source>
        <dbReference type="EMBL" id="AMJ40117.1"/>
    </source>
</evidence>
<dbReference type="RefSeq" id="WP_066047546.1">
    <property type="nucleotide sequence ID" value="NZ_CP014223.1"/>
</dbReference>
<organism evidence="4 6">
    <name type="scientific">Anaerotignum propionicum DSM 1682</name>
    <dbReference type="NCBI Taxonomy" id="991789"/>
    <lineage>
        <taxon>Bacteria</taxon>
        <taxon>Bacillati</taxon>
        <taxon>Bacillota</taxon>
        <taxon>Clostridia</taxon>
        <taxon>Lachnospirales</taxon>
        <taxon>Anaerotignaceae</taxon>
        <taxon>Anaerotignum</taxon>
    </lineage>
</organism>
<protein>
    <submittedName>
        <fullName evidence="3">FeoA domain protein</fullName>
    </submittedName>
    <submittedName>
        <fullName evidence="4">Ferrous iron transport protein A</fullName>
    </submittedName>
</protein>
<reference evidence="3 5" key="1">
    <citation type="journal article" date="2016" name="Genome Announc.">
        <title>Complete Genome Sequence of the Amino Acid-Fermenting Clostridium propionicum X2 (DSM 1682).</title>
        <authorList>
            <person name="Poehlein A."/>
            <person name="Schlien K."/>
            <person name="Chowdhury N.P."/>
            <person name="Gottschalk G."/>
            <person name="Buckel W."/>
            <person name="Daniel R."/>
        </authorList>
    </citation>
    <scope>NUCLEOTIDE SEQUENCE [LARGE SCALE GENOMIC DNA]</scope>
    <source>
        <strain evidence="3 5">X2</strain>
    </source>
</reference>
<dbReference type="InterPro" id="IPR007167">
    <property type="entry name" value="Fe-transptr_FeoA-like"/>
</dbReference>
<feature type="domain" description="Ferrous iron transporter FeoA-like" evidence="2">
    <location>
        <begin position="1"/>
        <end position="69"/>
    </location>
</feature>
<dbReference type="Proteomes" id="UP000068026">
    <property type="component" value="Chromosome"/>
</dbReference>
<sequence>MPLTLASAGSPQIIKRIGGKDETQRFLSSLGFVTGSEVTVISEFDGNVIVNVKESRVAISKSMANRIMV</sequence>